<evidence type="ECO:0000256" key="7">
    <source>
        <dbReference type="ARBA" id="ARBA00022848"/>
    </source>
</evidence>
<dbReference type="SMART" id="SM01117">
    <property type="entry name" value="Cyt-b5"/>
    <property type="match status" value="1"/>
</dbReference>
<evidence type="ECO:0000259" key="14">
    <source>
        <dbReference type="PROSITE" id="PS50255"/>
    </source>
</evidence>
<dbReference type="OrthoDB" id="260091at2759"/>
<evidence type="ECO:0000256" key="12">
    <source>
        <dbReference type="ARBA" id="ARBA00038168"/>
    </source>
</evidence>
<keyword evidence="7" id="KW-0492">Microsome</keyword>
<comment type="subcellular location">
    <subcellularLocation>
        <location evidence="1">Endoplasmic reticulum membrane</location>
        <topology evidence="1">Single-pass membrane protein</topology>
        <orientation evidence="1">Cytoplasmic side</orientation>
    </subcellularLocation>
    <subcellularLocation>
        <location evidence="11">Microsome membrane</location>
        <topology evidence="11">Single-pass membrane protein</topology>
        <orientation evidence="11">Cytoplasmic side</orientation>
    </subcellularLocation>
</comment>
<dbReference type="GO" id="GO:0005789">
    <property type="term" value="C:endoplasmic reticulum membrane"/>
    <property type="evidence" value="ECO:0007669"/>
    <property type="project" value="UniProtKB-SubCell"/>
</dbReference>
<keyword evidence="6" id="KW-0256">Endoplasmic reticulum</keyword>
<dbReference type="SUPFAM" id="SSF55856">
    <property type="entry name" value="Cytochrome b5-like heme/steroid binding domain"/>
    <property type="match status" value="1"/>
</dbReference>
<keyword evidence="5" id="KW-0479">Metal-binding</keyword>
<dbReference type="EMBL" id="QDEB01127909">
    <property type="protein sequence ID" value="RZB39478.1"/>
    <property type="molecule type" value="Genomic_DNA"/>
</dbReference>
<evidence type="ECO:0000256" key="10">
    <source>
        <dbReference type="ARBA" id="ARBA00023136"/>
    </source>
</evidence>
<comment type="caution">
    <text evidence="15">The sequence shown here is derived from an EMBL/GenBank/DDBJ whole genome shotgun (WGS) entry which is preliminary data.</text>
</comment>
<evidence type="ECO:0000256" key="2">
    <source>
        <dbReference type="ARBA" id="ARBA00022448"/>
    </source>
</evidence>
<keyword evidence="8" id="KW-0249">Electron transport</keyword>
<dbReference type="PROSITE" id="PS50255">
    <property type="entry name" value="CYTOCHROME_B5_2"/>
    <property type="match status" value="1"/>
</dbReference>
<dbReference type="PANTHER" id="PTHR19359:SF150">
    <property type="entry name" value="CYTOCHROME B5"/>
    <property type="match status" value="1"/>
</dbReference>
<dbReference type="GO" id="GO:0046872">
    <property type="term" value="F:metal ion binding"/>
    <property type="evidence" value="ECO:0007669"/>
    <property type="project" value="UniProtKB-KW"/>
</dbReference>
<reference evidence="15 16" key="1">
    <citation type="submission" date="2017-03" db="EMBL/GenBank/DDBJ databases">
        <title>Genome of the blue death feigning beetle - Asbolus verrucosus.</title>
        <authorList>
            <person name="Rider S.D."/>
        </authorList>
    </citation>
    <scope>NUCLEOTIDE SEQUENCE [LARGE SCALE GENOMIC DNA]</scope>
    <source>
        <strain evidence="15">Butters</strain>
        <tissue evidence="15">Head and leg muscle</tissue>
    </source>
</reference>
<dbReference type="Proteomes" id="UP000292052">
    <property type="component" value="Unassembled WGS sequence"/>
</dbReference>
<dbReference type="STRING" id="1661398.A0A482V8E5"/>
<organism evidence="15 16">
    <name type="scientific">Asbolus verrucosus</name>
    <name type="common">Desert ironclad beetle</name>
    <dbReference type="NCBI Taxonomy" id="1661398"/>
    <lineage>
        <taxon>Eukaryota</taxon>
        <taxon>Metazoa</taxon>
        <taxon>Ecdysozoa</taxon>
        <taxon>Arthropoda</taxon>
        <taxon>Hexapoda</taxon>
        <taxon>Insecta</taxon>
        <taxon>Pterygota</taxon>
        <taxon>Neoptera</taxon>
        <taxon>Endopterygota</taxon>
        <taxon>Coleoptera</taxon>
        <taxon>Polyphaga</taxon>
        <taxon>Cucujiformia</taxon>
        <taxon>Tenebrionidae</taxon>
        <taxon>Pimeliinae</taxon>
        <taxon>Asbolus</taxon>
    </lineage>
</organism>
<dbReference type="Pfam" id="PF00173">
    <property type="entry name" value="Cyt-b5"/>
    <property type="match status" value="1"/>
</dbReference>
<dbReference type="PRINTS" id="PR00363">
    <property type="entry name" value="CYTOCHROMEB5"/>
</dbReference>
<evidence type="ECO:0000256" key="9">
    <source>
        <dbReference type="ARBA" id="ARBA00023004"/>
    </source>
</evidence>
<dbReference type="Gene3D" id="3.10.120.10">
    <property type="entry name" value="Cytochrome b5-like heme/steroid binding domain"/>
    <property type="match status" value="1"/>
</dbReference>
<keyword evidence="2" id="KW-0813">Transport</keyword>
<evidence type="ECO:0000256" key="6">
    <source>
        <dbReference type="ARBA" id="ARBA00022824"/>
    </source>
</evidence>
<dbReference type="AlphaFoldDB" id="A0A482V8E5"/>
<accession>A0A482V8E5</accession>
<dbReference type="InterPro" id="IPR036400">
    <property type="entry name" value="Cyt_B5-like_heme/steroid_sf"/>
</dbReference>
<sequence length="117" mass="13406">METKFYSLEEVSKNNGKNGNKLWIIIKDSIYDVTDYFEEHPGGGDLILEWAGRNATKAFDDAGHSSDAKKELKQYKIGEVTEEDRKKKQPKKVDHLVEEVKENRRSCCSYLTCGLCD</sequence>
<evidence type="ECO:0000256" key="4">
    <source>
        <dbReference type="ARBA" id="ARBA00022692"/>
    </source>
</evidence>
<keyword evidence="4" id="KW-0812">Transmembrane</keyword>
<dbReference type="PANTHER" id="PTHR19359">
    <property type="entry name" value="CYTOCHROME B5"/>
    <property type="match status" value="1"/>
</dbReference>
<gene>
    <name evidence="15" type="ORF">BDFB_007537</name>
</gene>
<dbReference type="GO" id="GO:0020037">
    <property type="term" value="F:heme binding"/>
    <property type="evidence" value="ECO:0007669"/>
    <property type="project" value="TreeGrafter"/>
</dbReference>
<evidence type="ECO:0000313" key="16">
    <source>
        <dbReference type="Proteomes" id="UP000292052"/>
    </source>
</evidence>
<keyword evidence="10" id="KW-0472">Membrane</keyword>
<dbReference type="InterPro" id="IPR050668">
    <property type="entry name" value="Cytochrome_b5"/>
</dbReference>
<evidence type="ECO:0000256" key="13">
    <source>
        <dbReference type="ARBA" id="ARBA00039806"/>
    </source>
</evidence>
<evidence type="ECO:0000313" key="15">
    <source>
        <dbReference type="EMBL" id="RZB39478.1"/>
    </source>
</evidence>
<feature type="domain" description="Cytochrome b5 heme-binding" evidence="14">
    <location>
        <begin position="3"/>
        <end position="81"/>
    </location>
</feature>
<keyword evidence="16" id="KW-1185">Reference proteome</keyword>
<name>A0A482V8E5_ASBVE</name>
<evidence type="ECO:0000256" key="11">
    <source>
        <dbReference type="ARBA" id="ARBA00037877"/>
    </source>
</evidence>
<keyword evidence="3" id="KW-0349">Heme</keyword>
<dbReference type="FunFam" id="3.10.120.10:FF:000002">
    <property type="entry name" value="Cytochrome b5 type B"/>
    <property type="match status" value="1"/>
</dbReference>
<evidence type="ECO:0000256" key="1">
    <source>
        <dbReference type="ARBA" id="ARBA00004131"/>
    </source>
</evidence>
<keyword evidence="9" id="KW-0408">Iron</keyword>
<dbReference type="InterPro" id="IPR001199">
    <property type="entry name" value="Cyt_B5-like_heme/steroid-bd"/>
</dbReference>
<comment type="similarity">
    <text evidence="12">Belongs to the cytochrome b5 family.</text>
</comment>
<protein>
    <recommendedName>
        <fullName evidence="13">Cytochrome b5</fullName>
    </recommendedName>
</protein>
<proteinExistence type="inferred from homology"/>
<evidence type="ECO:0000256" key="8">
    <source>
        <dbReference type="ARBA" id="ARBA00022982"/>
    </source>
</evidence>
<evidence type="ECO:0000256" key="5">
    <source>
        <dbReference type="ARBA" id="ARBA00022723"/>
    </source>
</evidence>
<evidence type="ECO:0000256" key="3">
    <source>
        <dbReference type="ARBA" id="ARBA00022617"/>
    </source>
</evidence>